<dbReference type="InParanoid" id="G3HIW6"/>
<reference evidence="2" key="1">
    <citation type="journal article" date="2011" name="Nat. Biotechnol.">
        <title>The genomic sequence of the Chinese hamster ovary (CHO)-K1 cell line.</title>
        <authorList>
            <person name="Xu X."/>
            <person name="Nagarajan H."/>
            <person name="Lewis N.E."/>
            <person name="Pan S."/>
            <person name="Cai Z."/>
            <person name="Liu X."/>
            <person name="Chen W."/>
            <person name="Xie M."/>
            <person name="Wang W."/>
            <person name="Hammond S."/>
            <person name="Andersen M.R."/>
            <person name="Neff N."/>
            <person name="Passarelli B."/>
            <person name="Koh W."/>
            <person name="Fan H.C."/>
            <person name="Wang J."/>
            <person name="Gui Y."/>
            <person name="Lee K.H."/>
            <person name="Betenbaugh M.J."/>
            <person name="Quake S.R."/>
            <person name="Famili I."/>
            <person name="Palsson B.O."/>
            <person name="Wang J."/>
        </authorList>
    </citation>
    <scope>NUCLEOTIDE SEQUENCE [LARGE SCALE GENOMIC DNA]</scope>
    <source>
        <strain evidence="2">CHO K1 cell line</strain>
    </source>
</reference>
<dbReference type="Proteomes" id="UP000001075">
    <property type="component" value="Unassembled WGS sequence"/>
</dbReference>
<sequence length="69" mass="7989">MNWLHPQCEAAITPQVTLCLLSSPSCSPPSFWHPFPVSCRLFGQGLVSECDYGRWYKQRRVMDLAFSRR</sequence>
<evidence type="ECO:0000313" key="2">
    <source>
        <dbReference type="Proteomes" id="UP000001075"/>
    </source>
</evidence>
<proteinExistence type="predicted"/>
<dbReference type="EMBL" id="JH000414">
    <property type="protein sequence ID" value="EGW10778.1"/>
    <property type="molecule type" value="Genomic_DNA"/>
</dbReference>
<name>G3HIW6_CRIGR</name>
<evidence type="ECO:0000313" key="1">
    <source>
        <dbReference type="EMBL" id="EGW10778.1"/>
    </source>
</evidence>
<gene>
    <name evidence="1" type="ORF">I79_010594</name>
</gene>
<dbReference type="AlphaFoldDB" id="G3HIW6"/>
<organism evidence="1 2">
    <name type="scientific">Cricetulus griseus</name>
    <name type="common">Chinese hamster</name>
    <name type="synonym">Cricetulus barabensis griseus</name>
    <dbReference type="NCBI Taxonomy" id="10029"/>
    <lineage>
        <taxon>Eukaryota</taxon>
        <taxon>Metazoa</taxon>
        <taxon>Chordata</taxon>
        <taxon>Craniata</taxon>
        <taxon>Vertebrata</taxon>
        <taxon>Euteleostomi</taxon>
        <taxon>Mammalia</taxon>
        <taxon>Eutheria</taxon>
        <taxon>Euarchontoglires</taxon>
        <taxon>Glires</taxon>
        <taxon>Rodentia</taxon>
        <taxon>Myomorpha</taxon>
        <taxon>Muroidea</taxon>
        <taxon>Cricetidae</taxon>
        <taxon>Cricetinae</taxon>
        <taxon>Cricetulus</taxon>
    </lineage>
</organism>
<protein>
    <submittedName>
        <fullName evidence="1">Cholesterol 24-hydroxylase</fullName>
    </submittedName>
</protein>
<accession>G3HIW6</accession>
<dbReference type="STRING" id="10029.G3HIW6"/>